<sequence>MQKCTTIEEILEMLAQGFTYEDIRARCGIGSSVITDIKKKYEKMGISLSELKLMSPEEIKQKFYPSACRRGNRPLPDFKDVYLKITGSQHATLFEQWIEYKEKYSNGYEYTQFKKYFADWRKEHHIDDNIKMALNRSPGNNLYIDWIGDTLPIVRNPDDPDKPLTAHFFVTTIDISDYTFCEAFPNEKTNNYVEGLADAFTFYGALPRILRPDNPKTIVIKNNKDSLVLNAMLRDFEQYYGVVIVPAPPRKPKGKSLVEHAVKWLEQNLLPRLKGRLLNSFDELNEVIGLEMEKLNQRPYKNAKGNRKDMFIEFDKPAMRPLTMSPFTCFDYKYVKVPNNYHILIDNHYYSVPYKYYNRMVLVRTSKNQIIITDENNNLICTHDRAFKPFPKYITEKEHMPASHQYYYDENNYNAETYINWAGSFGPQTKEYIKRIIASFEFEEQSYKSCNGMLHLIKGKPKALAEEAAKRCLASNVIGYSYFKKIYNNLTSSSDNESNHNNALPKHKNIRGKDSFK</sequence>
<feature type="region of interest" description="Disordered" evidence="2">
    <location>
        <begin position="494"/>
        <end position="517"/>
    </location>
</feature>
<dbReference type="GO" id="GO:0015074">
    <property type="term" value="P:DNA integration"/>
    <property type="evidence" value="ECO:0007669"/>
    <property type="project" value="InterPro"/>
</dbReference>
<name>A0A3G9JT88_9FIRM</name>
<dbReference type="SUPFAM" id="SSF53098">
    <property type="entry name" value="Ribonuclease H-like"/>
    <property type="match status" value="1"/>
</dbReference>
<dbReference type="InterPro" id="IPR036397">
    <property type="entry name" value="RNaseH_sf"/>
</dbReference>
<dbReference type="EMBL" id="AP019309">
    <property type="protein sequence ID" value="BBH26094.1"/>
    <property type="molecule type" value="Genomic_DNA"/>
</dbReference>
<dbReference type="InterPro" id="IPR001584">
    <property type="entry name" value="Integrase_cat-core"/>
</dbReference>
<dbReference type="Proteomes" id="UP000268059">
    <property type="component" value="Chromosome"/>
</dbReference>
<gene>
    <name evidence="4" type="primary">tnp_5</name>
    <name evidence="4" type="ORF">SG0102_10280</name>
</gene>
<evidence type="ECO:0000259" key="3">
    <source>
        <dbReference type="PROSITE" id="PS50994"/>
    </source>
</evidence>
<evidence type="ECO:0000256" key="2">
    <source>
        <dbReference type="SAM" id="MobiDB-lite"/>
    </source>
</evidence>
<dbReference type="PANTHER" id="PTHR35004:SF8">
    <property type="entry name" value="TRANSPOSASE RV3428C-RELATED"/>
    <property type="match status" value="1"/>
</dbReference>
<accession>A0A3G9JT88</accession>
<dbReference type="NCBIfam" id="NF033546">
    <property type="entry name" value="transpos_IS21"/>
    <property type="match status" value="1"/>
</dbReference>
<feature type="domain" description="Integrase catalytic" evidence="3">
    <location>
        <begin position="134"/>
        <end position="316"/>
    </location>
</feature>
<dbReference type="PANTHER" id="PTHR35004">
    <property type="entry name" value="TRANSPOSASE RV3428C-RELATED"/>
    <property type="match status" value="1"/>
</dbReference>
<dbReference type="AlphaFoldDB" id="A0A3G9JT88"/>
<comment type="similarity">
    <text evidence="1">Belongs to the transposase IS21/IS408/IS1162 family.</text>
</comment>
<reference evidence="4 5" key="1">
    <citation type="submission" date="2018-11" db="EMBL/GenBank/DDBJ databases">
        <title>Novel Erysipelotrichaceae bacterium isolated from small intestine of a swine.</title>
        <authorList>
            <person name="Kim J.S."/>
            <person name="Choe H."/>
            <person name="Lee Y.R."/>
            <person name="Kim K.M."/>
            <person name="Park D.S."/>
        </authorList>
    </citation>
    <scope>NUCLEOTIDE SEQUENCE [LARGE SCALE GENOMIC DNA]</scope>
    <source>
        <strain evidence="4 5">SG0102</strain>
    </source>
</reference>
<dbReference type="KEGG" id="ebm:SG0102_10280"/>
<dbReference type="RefSeq" id="WP_125119001.1">
    <property type="nucleotide sequence ID" value="NZ_AP019309.1"/>
</dbReference>
<dbReference type="GO" id="GO:0003676">
    <property type="term" value="F:nucleic acid binding"/>
    <property type="evidence" value="ECO:0007669"/>
    <property type="project" value="InterPro"/>
</dbReference>
<dbReference type="OrthoDB" id="3193769at2"/>
<dbReference type="Gene3D" id="3.30.420.10">
    <property type="entry name" value="Ribonuclease H-like superfamily/Ribonuclease H"/>
    <property type="match status" value="1"/>
</dbReference>
<dbReference type="PROSITE" id="PS50994">
    <property type="entry name" value="INTEGRASE"/>
    <property type="match status" value="1"/>
</dbReference>
<evidence type="ECO:0000313" key="4">
    <source>
        <dbReference type="EMBL" id="BBH26094.1"/>
    </source>
</evidence>
<organism evidence="4 5">
    <name type="scientific">Intestinibaculum porci</name>
    <dbReference type="NCBI Taxonomy" id="2487118"/>
    <lineage>
        <taxon>Bacteria</taxon>
        <taxon>Bacillati</taxon>
        <taxon>Bacillota</taxon>
        <taxon>Erysipelotrichia</taxon>
        <taxon>Erysipelotrichales</taxon>
        <taxon>Erysipelotrichaceae</taxon>
        <taxon>Intestinibaculum</taxon>
    </lineage>
</organism>
<evidence type="ECO:0000313" key="5">
    <source>
        <dbReference type="Proteomes" id="UP000268059"/>
    </source>
</evidence>
<dbReference type="InterPro" id="IPR054353">
    <property type="entry name" value="IstA-like_C"/>
</dbReference>
<evidence type="ECO:0000256" key="1">
    <source>
        <dbReference type="ARBA" id="ARBA00009277"/>
    </source>
</evidence>
<dbReference type="InterPro" id="IPR012337">
    <property type="entry name" value="RNaseH-like_sf"/>
</dbReference>
<keyword evidence="5" id="KW-1185">Reference proteome</keyword>
<dbReference type="InParanoid" id="A0A3G9JT88"/>
<protein>
    <submittedName>
        <fullName evidence="4">Transposase</fullName>
    </submittedName>
</protein>
<proteinExistence type="inferred from homology"/>
<dbReference type="Pfam" id="PF22483">
    <property type="entry name" value="Mu-transpos_C_2"/>
    <property type="match status" value="1"/>
</dbReference>